<dbReference type="Proteomes" id="UP000232722">
    <property type="component" value="Unassembled WGS sequence"/>
</dbReference>
<evidence type="ECO:0000313" key="2">
    <source>
        <dbReference type="Proteomes" id="UP000232722"/>
    </source>
</evidence>
<reference evidence="1 2" key="2">
    <citation type="submission" date="2017-09" db="EMBL/GenBank/DDBJ databases">
        <title>Extensive intraspecific genome diversity in a model arbuscular mycorrhizal fungus.</title>
        <authorList>
            <person name="Chen E.C."/>
            <person name="Morin E."/>
            <person name="Beaudet D."/>
            <person name="Noel J."/>
            <person name="Ndikumana S."/>
            <person name="Charron P."/>
            <person name="St-Onge C."/>
            <person name="Giorgi J."/>
            <person name="Grigoriev I.V."/>
            <person name="Roux C."/>
            <person name="Martin F.M."/>
            <person name="Corradi N."/>
        </authorList>
    </citation>
    <scope>NUCLEOTIDE SEQUENCE [LARGE SCALE GENOMIC DNA]</scope>
    <source>
        <strain evidence="1 2">A5</strain>
    </source>
</reference>
<dbReference type="VEuPathDB" id="FungiDB:RhiirA1_467605"/>
<accession>A0A2N0Q9N0</accession>
<protein>
    <submittedName>
        <fullName evidence="1">Uncharacterized protein</fullName>
    </submittedName>
</protein>
<evidence type="ECO:0000313" key="1">
    <source>
        <dbReference type="EMBL" id="PKC15774.1"/>
    </source>
</evidence>
<proteinExistence type="predicted"/>
<reference evidence="1 2" key="1">
    <citation type="submission" date="2016-04" db="EMBL/GenBank/DDBJ databases">
        <title>Genome analyses suggest a sexual origin of heterokaryosis in a supposedly ancient asexual fungus.</title>
        <authorList>
            <person name="Ropars J."/>
            <person name="Sedzielewska K."/>
            <person name="Noel J."/>
            <person name="Charron P."/>
            <person name="Farinelli L."/>
            <person name="Marton T."/>
            <person name="Kruger M."/>
            <person name="Pelin A."/>
            <person name="Brachmann A."/>
            <person name="Corradi N."/>
        </authorList>
    </citation>
    <scope>NUCLEOTIDE SEQUENCE [LARGE SCALE GENOMIC DNA]</scope>
    <source>
        <strain evidence="1 2">A5</strain>
    </source>
</reference>
<comment type="caution">
    <text evidence="1">The sequence shown here is derived from an EMBL/GenBank/DDBJ whole genome shotgun (WGS) entry which is preliminary data.</text>
</comment>
<gene>
    <name evidence="1" type="ORF">RhiirA5_482640</name>
</gene>
<sequence length="198" mass="23819">MPKRNLKQKYRPFITLCKNDIRNYFRMKKFNEIKKKKKKIKEGNFLKVRCVWGGIPPICLFSFWHLDDNYISGQHFWTTFLDNISGQHFWTTFLDNISGQHFWTTFLDNISGQHFWTTFLDNISGQHFWTTFLDNITRQHYWTTLLNNISGQHYWTTIRMCMGWNTSHLLIRGFLTTTTFLDNNKNVYGVEYLPSAYS</sequence>
<dbReference type="AlphaFoldDB" id="A0A2N0Q9N0"/>
<name>A0A2N0Q9N0_9GLOM</name>
<dbReference type="EMBL" id="LLXJ01000074">
    <property type="protein sequence ID" value="PKC15774.1"/>
    <property type="molecule type" value="Genomic_DNA"/>
</dbReference>
<organism evidence="1 2">
    <name type="scientific">Rhizophagus irregularis</name>
    <dbReference type="NCBI Taxonomy" id="588596"/>
    <lineage>
        <taxon>Eukaryota</taxon>
        <taxon>Fungi</taxon>
        <taxon>Fungi incertae sedis</taxon>
        <taxon>Mucoromycota</taxon>
        <taxon>Glomeromycotina</taxon>
        <taxon>Glomeromycetes</taxon>
        <taxon>Glomerales</taxon>
        <taxon>Glomeraceae</taxon>
        <taxon>Rhizophagus</taxon>
    </lineage>
</organism>